<gene>
    <name evidence="2" type="ORF">CBER1_06342</name>
</gene>
<sequence length="445" mass="51159">MEVGHPNDNITMPTDRNGLVGWVAESPGRGTVSLLTSCLVTTALCTWVVIHPRIDGRWKRQVLHKFALWSKTILAPELIAVEAAQEFVQAQTIVKRASKTTNGELCLLQAFYIGMFGIRYHTSLGTKILWPNQFLWLLDQGLLDWSNHGAWGLSPATISDKGNADATVKVFALLQIGWFVVQSIMRTAHKLPLAPLESMTLSYIPLFAMAYAYWWIKPKDIETPSEIELPYMSQSQRAHFDSMAISDVFDREGTKQQESLWNIWTLTPRMFEQEAAEKAFEQEEDKYNERKQEFYDHIHACSDSQCEENGHQRPLPPLRRWETTLAHWDPSLYHSRILWPIACIAGISFPALHLTSWHSIFPTLVETWLWRISAIVSMVAMLVFMQFEKVVFRWRDPLMLIKILSPALYLITRIIMLVGAFAAFRAADPKIYDTYVMSSFWVHLV</sequence>
<proteinExistence type="predicted"/>
<feature type="transmembrane region" description="Helical" evidence="1">
    <location>
        <begin position="368"/>
        <end position="387"/>
    </location>
</feature>
<evidence type="ECO:0000256" key="1">
    <source>
        <dbReference type="SAM" id="Phobius"/>
    </source>
</evidence>
<name>A0A2S6C2Y4_9PEZI</name>
<evidence type="ECO:0000313" key="2">
    <source>
        <dbReference type="EMBL" id="PPJ54077.1"/>
    </source>
</evidence>
<organism evidence="2 3">
    <name type="scientific">Cercospora berteroae</name>
    <dbReference type="NCBI Taxonomy" id="357750"/>
    <lineage>
        <taxon>Eukaryota</taxon>
        <taxon>Fungi</taxon>
        <taxon>Dikarya</taxon>
        <taxon>Ascomycota</taxon>
        <taxon>Pezizomycotina</taxon>
        <taxon>Dothideomycetes</taxon>
        <taxon>Dothideomycetidae</taxon>
        <taxon>Mycosphaerellales</taxon>
        <taxon>Mycosphaerellaceae</taxon>
        <taxon>Cercospora</taxon>
    </lineage>
</organism>
<reference evidence="3" key="1">
    <citation type="journal article" date="2017" name="bioRxiv">
        <title>Conservation of a gene cluster reveals novel cercosporin biosynthetic mechanisms and extends production to the genus Colletotrichum.</title>
        <authorList>
            <person name="de Jonge R."/>
            <person name="Ebert M.K."/>
            <person name="Huitt-Roehl C.R."/>
            <person name="Pal P."/>
            <person name="Suttle J.C."/>
            <person name="Spanner R.E."/>
            <person name="Neubauer J.D."/>
            <person name="Jurick W.M.II."/>
            <person name="Stott K.A."/>
            <person name="Secor G.A."/>
            <person name="Thomma B.P.H.J."/>
            <person name="Van de Peer Y."/>
            <person name="Townsend C.A."/>
            <person name="Bolton M.D."/>
        </authorList>
    </citation>
    <scope>NUCLEOTIDE SEQUENCE [LARGE SCALE GENOMIC DNA]</scope>
    <source>
        <strain evidence="3">CBS538.71</strain>
    </source>
</reference>
<dbReference type="PANTHER" id="PTHR35043:SF7">
    <property type="entry name" value="TRANSCRIPTION FACTOR DOMAIN-CONTAINING PROTEIN"/>
    <property type="match status" value="1"/>
</dbReference>
<feature type="transmembrane region" description="Helical" evidence="1">
    <location>
        <begin position="407"/>
        <end position="427"/>
    </location>
</feature>
<feature type="transmembrane region" description="Helical" evidence="1">
    <location>
        <begin position="32"/>
        <end position="50"/>
    </location>
</feature>
<dbReference type="OrthoDB" id="3061561at2759"/>
<dbReference type="PANTHER" id="PTHR35043">
    <property type="entry name" value="TRANSCRIPTION FACTOR DOMAIN-CONTAINING PROTEIN"/>
    <property type="match status" value="1"/>
</dbReference>
<keyword evidence="1" id="KW-1133">Transmembrane helix</keyword>
<dbReference type="EMBL" id="PNEN01000571">
    <property type="protein sequence ID" value="PPJ54077.1"/>
    <property type="molecule type" value="Genomic_DNA"/>
</dbReference>
<evidence type="ECO:0000313" key="3">
    <source>
        <dbReference type="Proteomes" id="UP000237631"/>
    </source>
</evidence>
<keyword evidence="3" id="KW-1185">Reference proteome</keyword>
<comment type="caution">
    <text evidence="2">The sequence shown here is derived from an EMBL/GenBank/DDBJ whole genome shotgun (WGS) entry which is preliminary data.</text>
</comment>
<dbReference type="AlphaFoldDB" id="A0A2S6C2Y4"/>
<keyword evidence="1" id="KW-0472">Membrane</keyword>
<dbReference type="Proteomes" id="UP000237631">
    <property type="component" value="Unassembled WGS sequence"/>
</dbReference>
<feature type="transmembrane region" description="Helical" evidence="1">
    <location>
        <begin position="337"/>
        <end position="356"/>
    </location>
</feature>
<keyword evidence="1" id="KW-0812">Transmembrane</keyword>
<protein>
    <submittedName>
        <fullName evidence="2">Uncharacterized protein</fullName>
    </submittedName>
</protein>
<accession>A0A2S6C2Y4</accession>